<dbReference type="PANTHER" id="PTHR11814">
    <property type="entry name" value="SULFATE TRANSPORTER"/>
    <property type="match status" value="1"/>
</dbReference>
<comment type="subcellular location">
    <subcellularLocation>
        <location evidence="1">Membrane</location>
        <topology evidence="1">Multi-pass membrane protein</topology>
    </subcellularLocation>
</comment>
<evidence type="ECO:0000256" key="1">
    <source>
        <dbReference type="ARBA" id="ARBA00004141"/>
    </source>
</evidence>
<feature type="transmembrane region" description="Helical" evidence="5">
    <location>
        <begin position="240"/>
        <end position="258"/>
    </location>
</feature>
<organism evidence="7 8">
    <name type="scientific">Klebsiella aerogenes</name>
    <name type="common">Enterobacter aerogenes</name>
    <dbReference type="NCBI Taxonomy" id="548"/>
    <lineage>
        <taxon>Bacteria</taxon>
        <taxon>Pseudomonadati</taxon>
        <taxon>Pseudomonadota</taxon>
        <taxon>Gammaproteobacteria</taxon>
        <taxon>Enterobacterales</taxon>
        <taxon>Enterobacteriaceae</taxon>
        <taxon>Klebsiella/Raoultella group</taxon>
        <taxon>Klebsiella</taxon>
    </lineage>
</organism>
<dbReference type="AlphaFoldDB" id="A0AAP9QVH7"/>
<accession>A0AAP9QVH7</accession>
<dbReference type="EMBL" id="CP055904">
    <property type="protein sequence ID" value="QMR39413.1"/>
    <property type="molecule type" value="Genomic_DNA"/>
</dbReference>
<evidence type="ECO:0000259" key="6">
    <source>
        <dbReference type="Pfam" id="PF00916"/>
    </source>
</evidence>
<name>A0AAP9QVH7_KLEAE</name>
<dbReference type="GO" id="GO:0016020">
    <property type="term" value="C:membrane"/>
    <property type="evidence" value="ECO:0007669"/>
    <property type="project" value="UniProtKB-SubCell"/>
</dbReference>
<dbReference type="InterPro" id="IPR011547">
    <property type="entry name" value="SLC26A/SulP_dom"/>
</dbReference>
<feature type="transmembrane region" description="Helical" evidence="5">
    <location>
        <begin position="55"/>
        <end position="72"/>
    </location>
</feature>
<reference evidence="8" key="1">
    <citation type="submission" date="2020-06" db="EMBL/GenBank/DDBJ databases">
        <title>REHAB project genomes.</title>
        <authorList>
            <person name="Shaw L.P."/>
        </authorList>
    </citation>
    <scope>NUCLEOTIDE SEQUENCE [LARGE SCALE GENOMIC DNA]</scope>
    <source>
        <strain evidence="8">RHBSTW-00938</strain>
    </source>
</reference>
<keyword evidence="4 5" id="KW-0472">Membrane</keyword>
<evidence type="ECO:0000256" key="2">
    <source>
        <dbReference type="ARBA" id="ARBA00022692"/>
    </source>
</evidence>
<feature type="transmembrane region" description="Helical" evidence="5">
    <location>
        <begin position="279"/>
        <end position="306"/>
    </location>
</feature>
<dbReference type="InterPro" id="IPR001902">
    <property type="entry name" value="SLC26A/SulP_fam"/>
</dbReference>
<dbReference type="Proteomes" id="UP000514462">
    <property type="component" value="Chromosome"/>
</dbReference>
<gene>
    <name evidence="7" type="ORF">HV331_07900</name>
</gene>
<evidence type="ECO:0000256" key="5">
    <source>
        <dbReference type="SAM" id="Phobius"/>
    </source>
</evidence>
<dbReference type="GO" id="GO:0055085">
    <property type="term" value="P:transmembrane transport"/>
    <property type="evidence" value="ECO:0007669"/>
    <property type="project" value="InterPro"/>
</dbReference>
<evidence type="ECO:0000256" key="3">
    <source>
        <dbReference type="ARBA" id="ARBA00022989"/>
    </source>
</evidence>
<sequence>MNTLRQDSLAGIVVFLVALPLCLGIAQASGLPPFVGLLTGIIGGLVVTALSPSRFAVSGPAAGLVTIVVAAIESLGSFSVFLTALVLAGVLQLLFGILRAGRFISLVPASVIKGMLAAIGILLIMQQIPVALGSAEETGLVDIVKGNATFSLSAIAVALGGLLVLWLWGSPLIRRVKSLRWIPGPLIAVLLGCVTTVIMTQAAPQQLAALPRITLPEFGSLGDLLGELESPAWSAWRNPSVWVVALTLALVASLETLLSQEALKKLRPQNPPPSPNREMVAQGVGNLLSGVLGAMPITAVIVRSSVNVSNGAQSKLSIFIHGVLLLICGLWFSGLLTLIPLASLAAVLLYTGYKLATPRLFIEQFRQGAAQYVPFLATIGGIIGFGMLAGIGIGLAAQVAFSIWRSHRHSLQLARYDDHYVLRIQQNLTFLHNPHLLALLAKIPEKSVVIVEHDNVGYLDPDVQAVLDDFAESAPQRGIRLNQWPLASR</sequence>
<evidence type="ECO:0000313" key="8">
    <source>
        <dbReference type="Proteomes" id="UP000514462"/>
    </source>
</evidence>
<evidence type="ECO:0000256" key="4">
    <source>
        <dbReference type="ARBA" id="ARBA00023136"/>
    </source>
</evidence>
<feature type="domain" description="SLC26A/SulP transporter" evidence="6">
    <location>
        <begin position="4"/>
        <end position="358"/>
    </location>
</feature>
<keyword evidence="3 5" id="KW-1133">Transmembrane helix</keyword>
<keyword evidence="2 5" id="KW-0812">Transmembrane</keyword>
<protein>
    <submittedName>
        <fullName evidence="7">SulP family inorganic anion transporter</fullName>
    </submittedName>
</protein>
<feature type="transmembrane region" description="Helical" evidence="5">
    <location>
        <begin position="318"/>
        <end position="351"/>
    </location>
</feature>
<evidence type="ECO:0000313" key="7">
    <source>
        <dbReference type="EMBL" id="QMR39413.1"/>
    </source>
</evidence>
<feature type="transmembrane region" description="Helical" evidence="5">
    <location>
        <begin position="372"/>
        <end position="404"/>
    </location>
</feature>
<feature type="transmembrane region" description="Helical" evidence="5">
    <location>
        <begin position="34"/>
        <end position="50"/>
    </location>
</feature>
<feature type="transmembrane region" description="Helical" evidence="5">
    <location>
        <begin position="78"/>
        <end position="98"/>
    </location>
</feature>
<dbReference type="Pfam" id="PF00916">
    <property type="entry name" value="Sulfate_transp"/>
    <property type="match status" value="1"/>
</dbReference>
<dbReference type="RefSeq" id="WP_182015195.1">
    <property type="nucleotide sequence ID" value="NZ_CP055904.1"/>
</dbReference>
<feature type="transmembrane region" description="Helical" evidence="5">
    <location>
        <begin position="181"/>
        <end position="203"/>
    </location>
</feature>
<feature type="transmembrane region" description="Helical" evidence="5">
    <location>
        <begin position="148"/>
        <end position="169"/>
    </location>
</feature>
<feature type="transmembrane region" description="Helical" evidence="5">
    <location>
        <begin position="110"/>
        <end position="128"/>
    </location>
</feature>
<proteinExistence type="predicted"/>